<evidence type="ECO:0000256" key="1">
    <source>
        <dbReference type="SAM" id="Phobius"/>
    </source>
</evidence>
<proteinExistence type="predicted"/>
<accession>A0A559H5W1</accession>
<sequence length="83" mass="9613">MKLDKLFEKFLSLFKKETSELEDSDSTILRRSRSDRKKLAQVGPIRKFWRRYHLTKIILILGLSAGLLVGIYLFAVAKSTNVN</sequence>
<evidence type="ECO:0000313" key="2">
    <source>
        <dbReference type="EMBL" id="TVX70887.1"/>
    </source>
</evidence>
<reference evidence="2 3" key="1">
    <citation type="submission" date="2019-07" db="EMBL/GenBank/DDBJ databases">
        <authorList>
            <person name="Mohale T."/>
        </authorList>
    </citation>
    <scope>NUCLEOTIDE SEQUENCE [LARGE SCALE GENOMIC DNA]</scope>
    <source>
        <strain evidence="2 3">NTPn 59</strain>
    </source>
</reference>
<feature type="non-terminal residue" evidence="2">
    <location>
        <position position="83"/>
    </location>
</feature>
<organism evidence="2 3">
    <name type="scientific">Streptococcus pneumoniae</name>
    <dbReference type="NCBI Taxonomy" id="1313"/>
    <lineage>
        <taxon>Bacteria</taxon>
        <taxon>Bacillati</taxon>
        <taxon>Bacillota</taxon>
        <taxon>Bacilli</taxon>
        <taxon>Lactobacillales</taxon>
        <taxon>Streptococcaceae</taxon>
        <taxon>Streptococcus</taxon>
    </lineage>
</organism>
<keyword evidence="1" id="KW-1133">Transmembrane helix</keyword>
<dbReference type="EMBL" id="VMYC01000063">
    <property type="protein sequence ID" value="TVX70887.1"/>
    <property type="molecule type" value="Genomic_DNA"/>
</dbReference>
<keyword evidence="1" id="KW-0812">Transmembrane</keyword>
<protein>
    <submittedName>
        <fullName evidence="2">Penicillin-binding protein</fullName>
    </submittedName>
</protein>
<dbReference type="AlphaFoldDB" id="A0A559H5W1"/>
<evidence type="ECO:0000313" key="3">
    <source>
        <dbReference type="Proteomes" id="UP000315060"/>
    </source>
</evidence>
<dbReference type="Proteomes" id="UP000315060">
    <property type="component" value="Unassembled WGS sequence"/>
</dbReference>
<gene>
    <name evidence="2" type="ORF">AZJ28_04040</name>
</gene>
<comment type="caution">
    <text evidence="2">The sequence shown here is derived from an EMBL/GenBank/DDBJ whole genome shotgun (WGS) entry which is preliminary data.</text>
</comment>
<name>A0A559H5W1_STREE</name>
<feature type="transmembrane region" description="Helical" evidence="1">
    <location>
        <begin position="57"/>
        <end position="77"/>
    </location>
</feature>
<keyword evidence="1" id="KW-0472">Membrane</keyword>